<evidence type="ECO:0000313" key="7">
    <source>
        <dbReference type="EMBL" id="MQM29889.1"/>
    </source>
</evidence>
<reference evidence="7 8" key="1">
    <citation type="submission" date="2017-09" db="EMBL/GenBank/DDBJ databases">
        <title>Metagenomic Analysis Reveals Denitrifying Candidatus Accumulibacter and Flanking Population as a Source of N2O.</title>
        <authorList>
            <person name="Gao H."/>
            <person name="Mao Y."/>
            <person name="Zhao X."/>
            <person name="Liu W.-T."/>
            <person name="Zhang T."/>
            <person name="Wells G."/>
        </authorList>
    </citation>
    <scope>NUCLEOTIDE SEQUENCE [LARGE SCALE GENOMIC DNA]</scope>
    <source>
        <strain evidence="7">CANDO_2_IC</strain>
    </source>
</reference>
<dbReference type="GO" id="GO:0016020">
    <property type="term" value="C:membrane"/>
    <property type="evidence" value="ECO:0007669"/>
    <property type="project" value="UniProtKB-SubCell"/>
</dbReference>
<gene>
    <name evidence="7" type="ORF">CRU78_04805</name>
</gene>
<feature type="domain" description="EamA" evidence="6">
    <location>
        <begin position="9"/>
        <end position="134"/>
    </location>
</feature>
<comment type="caution">
    <text evidence="7">The sequence shown here is derived from an EMBL/GenBank/DDBJ whole genome shotgun (WGS) entry which is preliminary data.</text>
</comment>
<sequence>MSRALTFSLTLLAMIAFAGNSLLCRLALKHTDIDPASFTAIRILSGALTLWLILRLRGGSHKAGGSWPSALALFAYAAGFSYAYVSLPAASGALLLFGAVQATMIGYGLWTGERLGLRQSLGLFSACGGLALLLLPGLAAPPVLGSALMLGAGVAWGIYSLRGKGAGDPICATAGNFLRAAPLAVALSVATLPWISLDRSGFWYAVASGALASGLGYAVWYTALRGLKASSAASVQLSVPVITAIGGIVFLGEAISFRLLIASVAILGGIALVIVDRQAAR</sequence>
<feature type="transmembrane region" description="Helical" evidence="5">
    <location>
        <begin position="91"/>
        <end position="109"/>
    </location>
</feature>
<dbReference type="InterPro" id="IPR000620">
    <property type="entry name" value="EamA_dom"/>
</dbReference>
<evidence type="ECO:0000313" key="8">
    <source>
        <dbReference type="Proteomes" id="UP000342300"/>
    </source>
</evidence>
<feature type="transmembrane region" description="Helical" evidence="5">
    <location>
        <begin position="232"/>
        <end position="251"/>
    </location>
</feature>
<feature type="transmembrane region" description="Helical" evidence="5">
    <location>
        <begin position="66"/>
        <end position="85"/>
    </location>
</feature>
<dbReference type="InterPro" id="IPR037185">
    <property type="entry name" value="EmrE-like"/>
</dbReference>
<accession>A0A6A7RRE3</accession>
<organism evidence="7 8">
    <name type="scientific">Candidatus Accumulibacter phosphatis</name>
    <dbReference type="NCBI Taxonomy" id="327160"/>
    <lineage>
        <taxon>Bacteria</taxon>
        <taxon>Pseudomonadati</taxon>
        <taxon>Pseudomonadota</taxon>
        <taxon>Betaproteobacteria</taxon>
        <taxon>Candidatus Accumulibacter</taxon>
    </lineage>
</organism>
<feature type="transmembrane region" description="Helical" evidence="5">
    <location>
        <begin position="36"/>
        <end position="54"/>
    </location>
</feature>
<feature type="transmembrane region" description="Helical" evidence="5">
    <location>
        <begin position="144"/>
        <end position="161"/>
    </location>
</feature>
<dbReference type="Proteomes" id="UP000342300">
    <property type="component" value="Unassembled WGS sequence"/>
</dbReference>
<evidence type="ECO:0000256" key="2">
    <source>
        <dbReference type="ARBA" id="ARBA00022692"/>
    </source>
</evidence>
<keyword evidence="2 5" id="KW-0812">Transmembrane</keyword>
<dbReference type="Pfam" id="PF00892">
    <property type="entry name" value="EamA"/>
    <property type="match status" value="2"/>
</dbReference>
<feature type="domain" description="EamA" evidence="6">
    <location>
        <begin position="145"/>
        <end position="274"/>
    </location>
</feature>
<evidence type="ECO:0000256" key="4">
    <source>
        <dbReference type="ARBA" id="ARBA00023136"/>
    </source>
</evidence>
<evidence type="ECO:0000256" key="5">
    <source>
        <dbReference type="SAM" id="Phobius"/>
    </source>
</evidence>
<evidence type="ECO:0000256" key="3">
    <source>
        <dbReference type="ARBA" id="ARBA00022989"/>
    </source>
</evidence>
<dbReference type="EMBL" id="PDHS01000102">
    <property type="protein sequence ID" value="MQM29889.1"/>
    <property type="molecule type" value="Genomic_DNA"/>
</dbReference>
<feature type="transmembrane region" description="Helical" evidence="5">
    <location>
        <begin position="201"/>
        <end position="220"/>
    </location>
</feature>
<keyword evidence="3 5" id="KW-1133">Transmembrane helix</keyword>
<feature type="transmembrane region" description="Helical" evidence="5">
    <location>
        <begin position="121"/>
        <end position="138"/>
    </location>
</feature>
<dbReference type="PANTHER" id="PTHR32322:SF9">
    <property type="entry name" value="AMINO-ACID METABOLITE EFFLUX PUMP-RELATED"/>
    <property type="match status" value="1"/>
</dbReference>
<dbReference type="SUPFAM" id="SSF103481">
    <property type="entry name" value="Multidrug resistance efflux transporter EmrE"/>
    <property type="match status" value="2"/>
</dbReference>
<dbReference type="PANTHER" id="PTHR32322">
    <property type="entry name" value="INNER MEMBRANE TRANSPORTER"/>
    <property type="match status" value="1"/>
</dbReference>
<comment type="subcellular location">
    <subcellularLocation>
        <location evidence="1">Membrane</location>
        <topology evidence="1">Multi-pass membrane protein</topology>
    </subcellularLocation>
</comment>
<evidence type="ECO:0000256" key="1">
    <source>
        <dbReference type="ARBA" id="ARBA00004141"/>
    </source>
</evidence>
<proteinExistence type="predicted"/>
<feature type="transmembrane region" description="Helical" evidence="5">
    <location>
        <begin position="173"/>
        <end position="195"/>
    </location>
</feature>
<protein>
    <submittedName>
        <fullName evidence="7">EamA family transporter</fullName>
    </submittedName>
</protein>
<dbReference type="AlphaFoldDB" id="A0A6A7RRE3"/>
<dbReference type="Gene3D" id="1.10.3730.20">
    <property type="match status" value="1"/>
</dbReference>
<keyword evidence="4 5" id="KW-0472">Membrane</keyword>
<evidence type="ECO:0000259" key="6">
    <source>
        <dbReference type="Pfam" id="PF00892"/>
    </source>
</evidence>
<feature type="transmembrane region" description="Helical" evidence="5">
    <location>
        <begin position="257"/>
        <end position="275"/>
    </location>
</feature>
<name>A0A6A7RRE3_9PROT</name>
<dbReference type="InterPro" id="IPR050638">
    <property type="entry name" value="AA-Vitamin_Transporters"/>
</dbReference>